<dbReference type="HOGENOM" id="CLU_001265_0_5_1"/>
<dbReference type="STRING" id="1182541.W9Y2F3"/>
<evidence type="ECO:0000256" key="5">
    <source>
        <dbReference type="ARBA" id="ARBA00023136"/>
    </source>
</evidence>
<accession>W9Y2F3</accession>
<keyword evidence="8" id="KW-1185">Reference proteome</keyword>
<evidence type="ECO:0000256" key="4">
    <source>
        <dbReference type="ARBA" id="ARBA00022989"/>
    </source>
</evidence>
<keyword evidence="2" id="KW-0813">Transport</keyword>
<feature type="transmembrane region" description="Helical" evidence="6">
    <location>
        <begin position="50"/>
        <end position="69"/>
    </location>
</feature>
<dbReference type="Gene3D" id="1.20.1250.20">
    <property type="entry name" value="MFS general substrate transporter like domains"/>
    <property type="match status" value="1"/>
</dbReference>
<dbReference type="Pfam" id="PF07690">
    <property type="entry name" value="MFS_1"/>
    <property type="match status" value="1"/>
</dbReference>
<evidence type="ECO:0000256" key="1">
    <source>
        <dbReference type="ARBA" id="ARBA00004141"/>
    </source>
</evidence>
<evidence type="ECO:0000256" key="6">
    <source>
        <dbReference type="SAM" id="Phobius"/>
    </source>
</evidence>
<organism evidence="7 8">
    <name type="scientific">Capronia coronata CBS 617.96</name>
    <dbReference type="NCBI Taxonomy" id="1182541"/>
    <lineage>
        <taxon>Eukaryota</taxon>
        <taxon>Fungi</taxon>
        <taxon>Dikarya</taxon>
        <taxon>Ascomycota</taxon>
        <taxon>Pezizomycotina</taxon>
        <taxon>Eurotiomycetes</taxon>
        <taxon>Chaetothyriomycetidae</taxon>
        <taxon>Chaetothyriales</taxon>
        <taxon>Herpotrichiellaceae</taxon>
        <taxon>Capronia</taxon>
    </lineage>
</organism>
<dbReference type="Proteomes" id="UP000019484">
    <property type="component" value="Unassembled WGS sequence"/>
</dbReference>
<feature type="transmembrane region" description="Helical" evidence="6">
    <location>
        <begin position="217"/>
        <end position="236"/>
    </location>
</feature>
<proteinExistence type="predicted"/>
<feature type="transmembrane region" description="Helical" evidence="6">
    <location>
        <begin position="81"/>
        <end position="103"/>
    </location>
</feature>
<sequence>MCISAAENWASIMALRALQGFFECAVTPGFLFITGAWYKSKEHADRSLFWQSSEGFFSIVCNLMLYGIARYVEGHGGLAAWRCISLFLGGLTLVGAFASFFILGTPHEVRWLSKEEKRMATARTISNNVGQDTTGKEWKWDQVIEAFKDPQLYFSFANTFLSNIPNGAITTFSSLMYESFGFNSWQSMLYGCPRNAVYVGVFLLVALYTRKVRNQRLWVMLLSAILAFIGILTMSLLPNTPEHKWTKYGMFILTVVFSLSIFLGWSLIPSNVAGKTKNSVISSMTLISYCAGNMAGAQVFQTKDAPRYLPGTIACAACFGVQFVVILLWRFYYMWENRRRDRAAAASGLSMEEQERIGRELGEADVTDMKNPHFRYAM</sequence>
<dbReference type="GO" id="GO:0022857">
    <property type="term" value="F:transmembrane transporter activity"/>
    <property type="evidence" value="ECO:0007669"/>
    <property type="project" value="InterPro"/>
</dbReference>
<gene>
    <name evidence="7" type="ORF">A1O1_07013</name>
</gene>
<evidence type="ECO:0008006" key="9">
    <source>
        <dbReference type="Google" id="ProtNLM"/>
    </source>
</evidence>
<reference evidence="7 8" key="1">
    <citation type="submission" date="2013-03" db="EMBL/GenBank/DDBJ databases">
        <title>The Genome Sequence of Capronia coronata CBS 617.96.</title>
        <authorList>
            <consortium name="The Broad Institute Genomics Platform"/>
            <person name="Cuomo C."/>
            <person name="de Hoog S."/>
            <person name="Gorbushina A."/>
            <person name="Walker B."/>
            <person name="Young S.K."/>
            <person name="Zeng Q."/>
            <person name="Gargeya S."/>
            <person name="Fitzgerald M."/>
            <person name="Haas B."/>
            <person name="Abouelleil A."/>
            <person name="Allen A.W."/>
            <person name="Alvarado L."/>
            <person name="Arachchi H.M."/>
            <person name="Berlin A.M."/>
            <person name="Chapman S.B."/>
            <person name="Gainer-Dewar J."/>
            <person name="Goldberg J."/>
            <person name="Griggs A."/>
            <person name="Gujja S."/>
            <person name="Hansen M."/>
            <person name="Howarth C."/>
            <person name="Imamovic A."/>
            <person name="Ireland A."/>
            <person name="Larimer J."/>
            <person name="McCowan C."/>
            <person name="Murphy C."/>
            <person name="Pearson M."/>
            <person name="Poon T.W."/>
            <person name="Priest M."/>
            <person name="Roberts A."/>
            <person name="Saif S."/>
            <person name="Shea T."/>
            <person name="Sisk P."/>
            <person name="Sykes S."/>
            <person name="Wortman J."/>
            <person name="Nusbaum C."/>
            <person name="Birren B."/>
        </authorList>
    </citation>
    <scope>NUCLEOTIDE SEQUENCE [LARGE SCALE GENOMIC DNA]</scope>
    <source>
        <strain evidence="7 8">CBS 617.96</strain>
    </source>
</reference>
<dbReference type="OrthoDB" id="6730379at2759"/>
<dbReference type="AlphaFoldDB" id="W9Y2F3"/>
<dbReference type="InterPro" id="IPR036259">
    <property type="entry name" value="MFS_trans_sf"/>
</dbReference>
<comment type="subcellular location">
    <subcellularLocation>
        <location evidence="1">Membrane</location>
        <topology evidence="1">Multi-pass membrane protein</topology>
    </subcellularLocation>
</comment>
<feature type="transmembrane region" description="Helical" evidence="6">
    <location>
        <begin position="280"/>
        <end position="299"/>
    </location>
</feature>
<dbReference type="EMBL" id="AMWN01000006">
    <property type="protein sequence ID" value="EXJ83391.1"/>
    <property type="molecule type" value="Genomic_DNA"/>
</dbReference>
<dbReference type="GeneID" id="19161876"/>
<feature type="transmembrane region" description="Helical" evidence="6">
    <location>
        <begin position="248"/>
        <end position="268"/>
    </location>
</feature>
<dbReference type="RefSeq" id="XP_007726077.1">
    <property type="nucleotide sequence ID" value="XM_007727887.1"/>
</dbReference>
<evidence type="ECO:0000313" key="8">
    <source>
        <dbReference type="Proteomes" id="UP000019484"/>
    </source>
</evidence>
<name>W9Y2F3_9EURO</name>
<keyword evidence="4 6" id="KW-1133">Transmembrane helix</keyword>
<dbReference type="GO" id="GO:0016020">
    <property type="term" value="C:membrane"/>
    <property type="evidence" value="ECO:0007669"/>
    <property type="project" value="UniProtKB-SubCell"/>
</dbReference>
<keyword evidence="3 6" id="KW-0812">Transmembrane</keyword>
<feature type="transmembrane region" description="Helical" evidence="6">
    <location>
        <begin position="188"/>
        <end position="208"/>
    </location>
</feature>
<keyword evidence="5 6" id="KW-0472">Membrane</keyword>
<dbReference type="PANTHER" id="PTHR43791">
    <property type="entry name" value="PERMEASE-RELATED"/>
    <property type="match status" value="1"/>
</dbReference>
<dbReference type="InterPro" id="IPR011701">
    <property type="entry name" value="MFS"/>
</dbReference>
<comment type="caution">
    <text evidence="7">The sequence shown here is derived from an EMBL/GenBank/DDBJ whole genome shotgun (WGS) entry which is preliminary data.</text>
</comment>
<protein>
    <recommendedName>
        <fullName evidence="9">Major facilitator superfamily (MFS) profile domain-containing protein</fullName>
    </recommendedName>
</protein>
<dbReference type="PANTHER" id="PTHR43791:SF7">
    <property type="entry name" value="MAJOR FACILITATOR SUPERFAMILY (MFS) PROFILE DOMAIN-CONTAINING PROTEIN"/>
    <property type="match status" value="1"/>
</dbReference>
<evidence type="ECO:0000256" key="3">
    <source>
        <dbReference type="ARBA" id="ARBA00022692"/>
    </source>
</evidence>
<evidence type="ECO:0000256" key="2">
    <source>
        <dbReference type="ARBA" id="ARBA00022448"/>
    </source>
</evidence>
<dbReference type="eggNOG" id="KOG2533">
    <property type="taxonomic scope" value="Eukaryota"/>
</dbReference>
<feature type="transmembrane region" description="Helical" evidence="6">
    <location>
        <begin position="20"/>
        <end position="38"/>
    </location>
</feature>
<evidence type="ECO:0000313" key="7">
    <source>
        <dbReference type="EMBL" id="EXJ83391.1"/>
    </source>
</evidence>
<feature type="transmembrane region" description="Helical" evidence="6">
    <location>
        <begin position="311"/>
        <end position="332"/>
    </location>
</feature>
<dbReference type="SUPFAM" id="SSF103473">
    <property type="entry name" value="MFS general substrate transporter"/>
    <property type="match status" value="1"/>
</dbReference>